<feature type="compositionally biased region" description="Basic and acidic residues" evidence="7">
    <location>
        <begin position="362"/>
        <end position="390"/>
    </location>
</feature>
<dbReference type="GO" id="GO:0003676">
    <property type="term" value="F:nucleic acid binding"/>
    <property type="evidence" value="ECO:0007669"/>
    <property type="project" value="InterPro"/>
</dbReference>
<dbReference type="InterPro" id="IPR027417">
    <property type="entry name" value="P-loop_NTPase"/>
</dbReference>
<comment type="caution">
    <text evidence="11">The sequence shown here is derived from an EMBL/GenBank/DDBJ whole genome shotgun (WGS) entry which is preliminary data.</text>
</comment>
<evidence type="ECO:0000256" key="2">
    <source>
        <dbReference type="ARBA" id="ARBA00022801"/>
    </source>
</evidence>
<evidence type="ECO:0000259" key="9">
    <source>
        <dbReference type="PROSITE" id="PS51194"/>
    </source>
</evidence>
<protein>
    <submittedName>
        <fullName evidence="11">DEAD/DEAH box helicase</fullName>
    </submittedName>
</protein>
<dbReference type="EMBL" id="JAGIYQ010000020">
    <property type="protein sequence ID" value="MBP0727205.1"/>
    <property type="molecule type" value="Genomic_DNA"/>
</dbReference>
<dbReference type="PROSITE" id="PS51195">
    <property type="entry name" value="Q_MOTIF"/>
    <property type="match status" value="1"/>
</dbReference>
<dbReference type="PROSITE" id="PS51194">
    <property type="entry name" value="HELICASE_CTER"/>
    <property type="match status" value="1"/>
</dbReference>
<dbReference type="PANTHER" id="PTHR47959:SF1">
    <property type="entry name" value="ATP-DEPENDENT RNA HELICASE DBPA"/>
    <property type="match status" value="1"/>
</dbReference>
<dbReference type="PANTHER" id="PTHR47959">
    <property type="entry name" value="ATP-DEPENDENT RNA HELICASE RHLE-RELATED"/>
    <property type="match status" value="1"/>
</dbReference>
<comment type="similarity">
    <text evidence="5">Belongs to the DEAD box helicase family.</text>
</comment>
<gene>
    <name evidence="11" type="ORF">J5Y03_18815</name>
</gene>
<dbReference type="AlphaFoldDB" id="A0A940SKL1"/>
<accession>A0A940SKL1</accession>
<evidence type="ECO:0000256" key="3">
    <source>
        <dbReference type="ARBA" id="ARBA00022806"/>
    </source>
</evidence>
<feature type="compositionally biased region" description="Basic residues" evidence="7">
    <location>
        <begin position="451"/>
        <end position="463"/>
    </location>
</feature>
<feature type="region of interest" description="Disordered" evidence="7">
    <location>
        <begin position="362"/>
        <end position="463"/>
    </location>
</feature>
<dbReference type="InterPro" id="IPR044742">
    <property type="entry name" value="DEAD/DEAH_RhlB"/>
</dbReference>
<feature type="domain" description="DEAD-box RNA helicase Q" evidence="10">
    <location>
        <begin position="2"/>
        <end position="30"/>
    </location>
</feature>
<keyword evidence="1" id="KW-0547">Nucleotide-binding</keyword>
<dbReference type="InterPro" id="IPR014001">
    <property type="entry name" value="Helicase_ATP-bd"/>
</dbReference>
<dbReference type="CDD" id="cd18787">
    <property type="entry name" value="SF2_C_DEAD"/>
    <property type="match status" value="1"/>
</dbReference>
<keyword evidence="12" id="KW-1185">Reference proteome</keyword>
<dbReference type="RefSeq" id="WP_209407541.1">
    <property type="nucleotide sequence ID" value="NZ_JAGIYQ010000020.1"/>
</dbReference>
<evidence type="ECO:0000256" key="6">
    <source>
        <dbReference type="PROSITE-ProRule" id="PRU00552"/>
    </source>
</evidence>
<dbReference type="InterPro" id="IPR050079">
    <property type="entry name" value="DEAD_box_RNA_helicase"/>
</dbReference>
<evidence type="ECO:0000256" key="1">
    <source>
        <dbReference type="ARBA" id="ARBA00022741"/>
    </source>
</evidence>
<dbReference type="Pfam" id="PF00270">
    <property type="entry name" value="DEAD"/>
    <property type="match status" value="1"/>
</dbReference>
<dbReference type="GO" id="GO:0003724">
    <property type="term" value="F:RNA helicase activity"/>
    <property type="evidence" value="ECO:0007669"/>
    <property type="project" value="InterPro"/>
</dbReference>
<sequence length="463" mass="52364">MNKFEKLGVSEELAELLTELGITEPTPIQEKTIPLLFEGKDVIGQAQTGTGKTFAFLFPILEKLDLETPNTQALIVAPTRELAIQITAEAKKLVSDDVGVLAVYGGQDVDRQIRNMQSGSHLIIATPGRLLDHLRRGTISLANINFLVLDEADQMLHIGFLNEVEDIIRQTPKNRQTMLFSATMPDQIQQLAKKYMNHPVIVRVKAERVTLDEIQQLVIETTDRGKLNALLKAMKEENPFLAVIFCRTKRRANKLNEQLKGKGLLAEELHGDLTQAKREKVMKLFRDAKIQYLVATDVAARGIDVDGVTHVFNYDIPLDTESYIHRIGRTGRAGQTGKAISFITPKDFQEMRLIEKEIGVKIPHQRMEEKADRKSDRKEERPNRSMEKKKTQTRNTEQNRQGKKKVSEKLTDPKQSRKTASHEKRDGRSKSGVQSAGKQKSGKSFENSRNKNSKKKNVKRASR</sequence>
<dbReference type="GO" id="GO:0005829">
    <property type="term" value="C:cytosol"/>
    <property type="evidence" value="ECO:0007669"/>
    <property type="project" value="TreeGrafter"/>
</dbReference>
<dbReference type="Gene3D" id="3.40.50.300">
    <property type="entry name" value="P-loop containing nucleotide triphosphate hydrolases"/>
    <property type="match status" value="2"/>
</dbReference>
<feature type="short sequence motif" description="Q motif" evidence="6">
    <location>
        <begin position="2"/>
        <end position="30"/>
    </location>
</feature>
<evidence type="ECO:0000313" key="11">
    <source>
        <dbReference type="EMBL" id="MBP0727205.1"/>
    </source>
</evidence>
<dbReference type="SUPFAM" id="SSF52540">
    <property type="entry name" value="P-loop containing nucleoside triphosphate hydrolases"/>
    <property type="match status" value="1"/>
</dbReference>
<evidence type="ECO:0000256" key="7">
    <source>
        <dbReference type="SAM" id="MobiDB-lite"/>
    </source>
</evidence>
<dbReference type="InterPro" id="IPR011545">
    <property type="entry name" value="DEAD/DEAH_box_helicase_dom"/>
</dbReference>
<dbReference type="SMART" id="SM00487">
    <property type="entry name" value="DEXDc"/>
    <property type="match status" value="1"/>
</dbReference>
<dbReference type="Pfam" id="PF00271">
    <property type="entry name" value="Helicase_C"/>
    <property type="match status" value="1"/>
</dbReference>
<evidence type="ECO:0000256" key="4">
    <source>
        <dbReference type="ARBA" id="ARBA00022840"/>
    </source>
</evidence>
<feature type="compositionally biased region" description="Basic and acidic residues" evidence="7">
    <location>
        <begin position="405"/>
        <end position="429"/>
    </location>
</feature>
<evidence type="ECO:0000259" key="10">
    <source>
        <dbReference type="PROSITE" id="PS51195"/>
    </source>
</evidence>
<feature type="domain" description="Helicase ATP-binding" evidence="8">
    <location>
        <begin position="33"/>
        <end position="202"/>
    </location>
</feature>
<feature type="domain" description="Helicase C-terminal" evidence="9">
    <location>
        <begin position="226"/>
        <end position="375"/>
    </location>
</feature>
<proteinExistence type="inferred from homology"/>
<dbReference type="SMART" id="SM00490">
    <property type="entry name" value="HELICc"/>
    <property type="match status" value="1"/>
</dbReference>
<evidence type="ECO:0000313" key="12">
    <source>
        <dbReference type="Proteomes" id="UP000682134"/>
    </source>
</evidence>
<dbReference type="Proteomes" id="UP000682134">
    <property type="component" value="Unassembled WGS sequence"/>
</dbReference>
<name>A0A940SKL1_9BACI</name>
<dbReference type="PROSITE" id="PS51192">
    <property type="entry name" value="HELICASE_ATP_BIND_1"/>
    <property type="match status" value="1"/>
</dbReference>
<keyword evidence="2" id="KW-0378">Hydrolase</keyword>
<dbReference type="CDD" id="cd00268">
    <property type="entry name" value="DEADc"/>
    <property type="match status" value="1"/>
</dbReference>
<dbReference type="GO" id="GO:0005524">
    <property type="term" value="F:ATP binding"/>
    <property type="evidence" value="ECO:0007669"/>
    <property type="project" value="UniProtKB-KW"/>
</dbReference>
<dbReference type="GO" id="GO:0016787">
    <property type="term" value="F:hydrolase activity"/>
    <property type="evidence" value="ECO:0007669"/>
    <property type="project" value="UniProtKB-KW"/>
</dbReference>
<organism evidence="11 12">
    <name type="scientific">Gottfriedia endophytica</name>
    <dbReference type="NCBI Taxonomy" id="2820819"/>
    <lineage>
        <taxon>Bacteria</taxon>
        <taxon>Bacillati</taxon>
        <taxon>Bacillota</taxon>
        <taxon>Bacilli</taxon>
        <taxon>Bacillales</taxon>
        <taxon>Bacillaceae</taxon>
        <taxon>Gottfriedia</taxon>
    </lineage>
</organism>
<evidence type="ECO:0000259" key="8">
    <source>
        <dbReference type="PROSITE" id="PS51192"/>
    </source>
</evidence>
<keyword evidence="4" id="KW-0067">ATP-binding</keyword>
<evidence type="ECO:0000256" key="5">
    <source>
        <dbReference type="ARBA" id="ARBA00038437"/>
    </source>
</evidence>
<reference evidence="11" key="1">
    <citation type="submission" date="2021-04" db="EMBL/GenBank/DDBJ databases">
        <title>Genome seq and assembly of Bacillus sp.</title>
        <authorList>
            <person name="Chhetri G."/>
        </authorList>
    </citation>
    <scope>NUCLEOTIDE SEQUENCE</scope>
    <source>
        <strain evidence="11">RG28</strain>
    </source>
</reference>
<keyword evidence="3 11" id="KW-0347">Helicase</keyword>
<dbReference type="InterPro" id="IPR001650">
    <property type="entry name" value="Helicase_C-like"/>
</dbReference>
<dbReference type="InterPro" id="IPR014014">
    <property type="entry name" value="RNA_helicase_DEAD_Q_motif"/>
</dbReference>